<dbReference type="PANTHER" id="PTHR34387">
    <property type="entry name" value="SLR1258 PROTEIN"/>
    <property type="match status" value="1"/>
</dbReference>
<dbReference type="Proteomes" id="UP000000758">
    <property type="component" value="Chromosome"/>
</dbReference>
<evidence type="ECO:0000256" key="1">
    <source>
        <dbReference type="SAM" id="MobiDB-lite"/>
    </source>
</evidence>
<gene>
    <name evidence="2" type="ordered locus">CENSYa_1138</name>
</gene>
<dbReference type="Pfam" id="PF04402">
    <property type="entry name" value="SIMPL"/>
    <property type="match status" value="1"/>
</dbReference>
<proteinExistence type="predicted"/>
<dbReference type="PANTHER" id="PTHR34387:SF2">
    <property type="entry name" value="SLR1258 PROTEIN"/>
    <property type="match status" value="1"/>
</dbReference>
<dbReference type="KEGG" id="csy:CENSYa_1138"/>
<keyword evidence="3" id="KW-1185">Reference proteome</keyword>
<reference evidence="2 3" key="1">
    <citation type="journal article" date="2006" name="Proc. Natl. Acad. Sci. U.S.A.">
        <title>Genomic analysis of the uncultivated marine crenarchaeote Cenarchaeum symbiosum.</title>
        <authorList>
            <person name="Hallam S.J."/>
            <person name="Konstantinidis K.T."/>
            <person name="Putnam N."/>
            <person name="Schleper C."/>
            <person name="Watanabe Y."/>
            <person name="Sugahara J."/>
            <person name="Preston C."/>
            <person name="de la Torre J."/>
            <person name="Richardson P.M."/>
            <person name="DeLong E.F."/>
        </authorList>
    </citation>
    <scope>NUCLEOTIDE SEQUENCE [LARGE SCALE GENOMIC DNA]</scope>
    <source>
        <strain evidence="3">A</strain>
    </source>
</reference>
<evidence type="ECO:0000313" key="3">
    <source>
        <dbReference type="Proteomes" id="UP000000758"/>
    </source>
</evidence>
<dbReference type="Gene3D" id="3.30.110.170">
    <property type="entry name" value="Protein of unknown function (DUF541), domain 1"/>
    <property type="match status" value="1"/>
</dbReference>
<dbReference type="Gene3D" id="3.30.70.2970">
    <property type="entry name" value="Protein of unknown function (DUF541), domain 2"/>
    <property type="match status" value="1"/>
</dbReference>
<dbReference type="HOGENOM" id="CLU_080344_4_2_2"/>
<feature type="region of interest" description="Disordered" evidence="1">
    <location>
        <begin position="1"/>
        <end position="35"/>
    </location>
</feature>
<dbReference type="InterPro" id="IPR007497">
    <property type="entry name" value="SIMPL/DUF541"/>
</dbReference>
<accession>A0RWP9</accession>
<dbReference type="InterPro" id="IPR052022">
    <property type="entry name" value="26kDa_periplasmic_antigen"/>
</dbReference>
<dbReference type="AlphaFoldDB" id="A0RWP9"/>
<dbReference type="EMBL" id="DP000238">
    <property type="protein sequence ID" value="ABK77766.1"/>
    <property type="molecule type" value="Genomic_DNA"/>
</dbReference>
<name>A0RWP9_CENSY</name>
<dbReference type="EnsemblBacteria" id="ABK77766">
    <property type="protein sequence ID" value="ABK77766"/>
    <property type="gene ID" value="CENSYa_1138"/>
</dbReference>
<organism evidence="2 3">
    <name type="scientific">Cenarchaeum symbiosum (strain A)</name>
    <dbReference type="NCBI Taxonomy" id="414004"/>
    <lineage>
        <taxon>Archaea</taxon>
        <taxon>Nitrososphaerota</taxon>
        <taxon>Candidatus Cenarchaeales</taxon>
        <taxon>Candidatus Cenarchaeaceae</taxon>
        <taxon>Candidatus Cenarchaeum</taxon>
    </lineage>
</organism>
<protein>
    <recommendedName>
        <fullName evidence="4">Outer membrane protein</fullName>
    </recommendedName>
</protein>
<sequence length="296" mass="31407">MFEGYWPNKRSRLSGGQIPQGPRTRTPGRLSLSQDSRGPVISYTVYGAQNSMKGIILGSLILLAAGMAVPGALADKQDGEYERTISVTGAATSSVEPDLLVIEFGVEIQKETAAEALRANSQAMSRAVGSVMEAGVEDGEVGTSRFSIRPVYGDYNEETGDLPLVGYRVTNTLMVRTANLDAAADIIDSGVEAGANRVDDVSFVLSPERQAEVKDAMISAAVLDARAKAEMALEPLEYVISGVKSVSLSESRGPPTPFYADAGFAMSMRESAPIFSSEQDVATTAHVVFTIEPEDS</sequence>
<evidence type="ECO:0000313" key="2">
    <source>
        <dbReference type="EMBL" id="ABK77766.1"/>
    </source>
</evidence>
<evidence type="ECO:0008006" key="4">
    <source>
        <dbReference type="Google" id="ProtNLM"/>
    </source>
</evidence>
<dbReference type="GO" id="GO:0006974">
    <property type="term" value="P:DNA damage response"/>
    <property type="evidence" value="ECO:0007669"/>
    <property type="project" value="TreeGrafter"/>
</dbReference>